<dbReference type="PANTHER" id="PTHR30386">
    <property type="entry name" value="MEMBRANE FUSION SUBUNIT OF EMRAB-TOLC MULTIDRUG EFFLUX PUMP"/>
    <property type="match status" value="1"/>
</dbReference>
<dbReference type="EMBL" id="JBHTJV010000010">
    <property type="protein sequence ID" value="MFD0917228.1"/>
    <property type="molecule type" value="Genomic_DNA"/>
</dbReference>
<feature type="coiled-coil region" evidence="10">
    <location>
        <begin position="125"/>
        <end position="216"/>
    </location>
</feature>
<evidence type="ECO:0000256" key="2">
    <source>
        <dbReference type="ARBA" id="ARBA00009477"/>
    </source>
</evidence>
<dbReference type="InterPro" id="IPR010129">
    <property type="entry name" value="T1SS_HlyD"/>
</dbReference>
<evidence type="ECO:0000313" key="14">
    <source>
        <dbReference type="EMBL" id="MFD0917228.1"/>
    </source>
</evidence>
<dbReference type="PRINTS" id="PR01490">
    <property type="entry name" value="RTXTOXIND"/>
</dbReference>
<evidence type="ECO:0000313" key="15">
    <source>
        <dbReference type="Proteomes" id="UP001597101"/>
    </source>
</evidence>
<keyword evidence="8 9" id="KW-0472">Membrane</keyword>
<keyword evidence="15" id="KW-1185">Reference proteome</keyword>
<evidence type="ECO:0000256" key="5">
    <source>
        <dbReference type="ARBA" id="ARBA00022519"/>
    </source>
</evidence>
<evidence type="ECO:0000256" key="4">
    <source>
        <dbReference type="ARBA" id="ARBA00022475"/>
    </source>
</evidence>
<dbReference type="InterPro" id="IPR058781">
    <property type="entry name" value="HH_AprE-like"/>
</dbReference>
<dbReference type="InterPro" id="IPR050739">
    <property type="entry name" value="MFP"/>
</dbReference>
<dbReference type="RefSeq" id="WP_377213086.1">
    <property type="nucleotide sequence ID" value="NZ_JBHTJV010000010.1"/>
</dbReference>
<evidence type="ECO:0000256" key="10">
    <source>
        <dbReference type="SAM" id="Coils"/>
    </source>
</evidence>
<dbReference type="Proteomes" id="UP001597101">
    <property type="component" value="Unassembled WGS sequence"/>
</dbReference>
<feature type="transmembrane region" description="Helical" evidence="9">
    <location>
        <begin position="38"/>
        <end position="58"/>
    </location>
</feature>
<keyword evidence="6 9" id="KW-0812">Transmembrane</keyword>
<evidence type="ECO:0000256" key="9">
    <source>
        <dbReference type="RuleBase" id="RU365093"/>
    </source>
</evidence>
<dbReference type="InterPro" id="IPR006144">
    <property type="entry name" value="Secretion_HlyD_CS"/>
</dbReference>
<keyword evidence="7 9" id="KW-1133">Transmembrane helix</keyword>
<dbReference type="Gene3D" id="1.10.287.470">
    <property type="entry name" value="Helix hairpin bin"/>
    <property type="match status" value="1"/>
</dbReference>
<dbReference type="PROSITE" id="PS00543">
    <property type="entry name" value="HLYD_FAMILY"/>
    <property type="match status" value="1"/>
</dbReference>
<comment type="caution">
    <text evidence="14">The sequence shown here is derived from an EMBL/GenBank/DDBJ whole genome shotgun (WGS) entry which is preliminary data.</text>
</comment>
<evidence type="ECO:0000256" key="11">
    <source>
        <dbReference type="SAM" id="MobiDB-lite"/>
    </source>
</evidence>
<evidence type="ECO:0000259" key="13">
    <source>
        <dbReference type="Pfam" id="PF26002"/>
    </source>
</evidence>
<evidence type="ECO:0000256" key="3">
    <source>
        <dbReference type="ARBA" id="ARBA00022448"/>
    </source>
</evidence>
<feature type="region of interest" description="Disordered" evidence="11">
    <location>
        <begin position="1"/>
        <end position="26"/>
    </location>
</feature>
<dbReference type="Gene3D" id="2.40.30.170">
    <property type="match status" value="1"/>
</dbReference>
<gene>
    <name evidence="14" type="ORF">ACFQ14_12480</name>
</gene>
<proteinExistence type="inferred from homology"/>
<evidence type="ECO:0000256" key="6">
    <source>
        <dbReference type="ARBA" id="ARBA00022692"/>
    </source>
</evidence>
<keyword evidence="3 9" id="KW-0813">Transport</keyword>
<keyword evidence="10" id="KW-0175">Coiled coil</keyword>
<evidence type="ECO:0000256" key="7">
    <source>
        <dbReference type="ARBA" id="ARBA00022989"/>
    </source>
</evidence>
<feature type="coiled-coil region" evidence="10">
    <location>
        <begin position="277"/>
        <end position="304"/>
    </location>
</feature>
<dbReference type="InterPro" id="IPR058982">
    <property type="entry name" value="Beta-barrel_AprE"/>
</dbReference>
<protein>
    <recommendedName>
        <fullName evidence="9">Membrane fusion protein (MFP) family protein</fullName>
    </recommendedName>
</protein>
<evidence type="ECO:0000256" key="8">
    <source>
        <dbReference type="ARBA" id="ARBA00023136"/>
    </source>
</evidence>
<accession>A0ABW3FHL0</accession>
<dbReference type="Gene3D" id="2.40.50.100">
    <property type="match status" value="1"/>
</dbReference>
<dbReference type="SUPFAM" id="SSF111369">
    <property type="entry name" value="HlyD-like secretion proteins"/>
    <property type="match status" value="1"/>
</dbReference>
<organism evidence="14 15">
    <name type="scientific">Pseudahrensia aquimaris</name>
    <dbReference type="NCBI Taxonomy" id="744461"/>
    <lineage>
        <taxon>Bacteria</taxon>
        <taxon>Pseudomonadati</taxon>
        <taxon>Pseudomonadota</taxon>
        <taxon>Alphaproteobacteria</taxon>
        <taxon>Hyphomicrobiales</taxon>
        <taxon>Ahrensiaceae</taxon>
        <taxon>Pseudahrensia</taxon>
    </lineage>
</organism>
<keyword evidence="4 9" id="KW-1003">Cell membrane</keyword>
<keyword evidence="5 9" id="KW-0997">Cell inner membrane</keyword>
<dbReference type="NCBIfam" id="TIGR01843">
    <property type="entry name" value="type_I_hlyD"/>
    <property type="match status" value="1"/>
</dbReference>
<dbReference type="Pfam" id="PF26002">
    <property type="entry name" value="Beta-barrel_AprE"/>
    <property type="match status" value="1"/>
</dbReference>
<feature type="compositionally biased region" description="Polar residues" evidence="11">
    <location>
        <begin position="8"/>
        <end position="26"/>
    </location>
</feature>
<sequence length="457" mass="50054">MELKMGQPSENSVSGAATEAPNTSSDWASRVKTTAGRAIFIGLVTLALFFGGFGYWAANAPLAGAAIAPGIVTASGQNLRIQHLEGGIIEEILVREGDEVVKGQPLIKLDPTEVRSTSNRVAIALVSLRARAERLQAELAGDETLTFSEGLLQQVEQAKVVDLLREQAREFQKRRDRLSTDASIINQSIEAQKERIEGLESQIKALELQSEILVEEIATKRELLRRGLTRKSEINILRRNQADILGRIGSARSAIAESKTAMVEAQERKNKLGADLAEQAVSQLNQVRQEINDLSERGSAAESVLSRMIVRAPADGVIVTAAKNTVGAVVRPGEDLMVLLPTGGELIVEARVNPADKELVKQGQDAKLFFSTLDRRTPEVSGKITYVSVDQVIDPVTNEPYFPARLQIAQELPEGLRQDQIFPGLPVETFIKTGDRTFLEYLVKPISDRFNRAFRES</sequence>
<feature type="domain" description="AprE-like long alpha-helical hairpin" evidence="12">
    <location>
        <begin position="115"/>
        <end position="302"/>
    </location>
</feature>
<feature type="domain" description="AprE-like beta-barrel" evidence="13">
    <location>
        <begin position="346"/>
        <end position="434"/>
    </location>
</feature>
<reference evidence="15" key="1">
    <citation type="journal article" date="2019" name="Int. J. Syst. Evol. Microbiol.">
        <title>The Global Catalogue of Microorganisms (GCM) 10K type strain sequencing project: providing services to taxonomists for standard genome sequencing and annotation.</title>
        <authorList>
            <consortium name="The Broad Institute Genomics Platform"/>
            <consortium name="The Broad Institute Genome Sequencing Center for Infectious Disease"/>
            <person name="Wu L."/>
            <person name="Ma J."/>
        </authorList>
    </citation>
    <scope>NUCLEOTIDE SEQUENCE [LARGE SCALE GENOMIC DNA]</scope>
    <source>
        <strain evidence="15">CCUG 60023</strain>
    </source>
</reference>
<name>A0ABW3FHL0_9HYPH</name>
<comment type="similarity">
    <text evidence="2 9">Belongs to the membrane fusion protein (MFP) (TC 8.A.1) family.</text>
</comment>
<comment type="subcellular location">
    <subcellularLocation>
        <location evidence="1 9">Cell inner membrane</location>
        <topology evidence="1 9">Single-pass membrane protein</topology>
    </subcellularLocation>
</comment>
<evidence type="ECO:0000259" key="12">
    <source>
        <dbReference type="Pfam" id="PF25994"/>
    </source>
</evidence>
<evidence type="ECO:0000256" key="1">
    <source>
        <dbReference type="ARBA" id="ARBA00004377"/>
    </source>
</evidence>
<dbReference type="Pfam" id="PF25994">
    <property type="entry name" value="HH_AprE"/>
    <property type="match status" value="1"/>
</dbReference>
<dbReference type="PANTHER" id="PTHR30386:SF17">
    <property type="entry name" value="ALKALINE PROTEASE SECRETION PROTEIN APRE"/>
    <property type="match status" value="1"/>
</dbReference>